<dbReference type="STRING" id="360412.LARV_00780"/>
<evidence type="ECO:0000256" key="1">
    <source>
        <dbReference type="ARBA" id="ARBA00022679"/>
    </source>
</evidence>
<feature type="domain" description="Phospholipid/glycerol acyltransferase" evidence="3">
    <location>
        <begin position="36"/>
        <end position="149"/>
    </location>
</feature>
<gene>
    <name evidence="4" type="ORF">LARV_00780</name>
</gene>
<keyword evidence="2 4" id="KW-0012">Acyltransferase</keyword>
<evidence type="ECO:0000313" key="4">
    <source>
        <dbReference type="EMBL" id="GAP13039.1"/>
    </source>
</evidence>
<keyword evidence="1 4" id="KW-0808">Transferase</keyword>
<dbReference type="Pfam" id="PF01553">
    <property type="entry name" value="Acyltransferase"/>
    <property type="match status" value="1"/>
</dbReference>
<sequence length="224" mass="25392">MRPGYHAVNAFLRGVFRLVCKVDDRELARIPRNGPLILIGNHINFLETPIFVSWMDNPAITGIAKRESWKNPLFYFLFNLWEIIPIDRGMVDREAFRSSFDALARGKILAISPEGTRNGTGKLVKGKPGVSFLAARSGAAVLPAVFWGHEDFWKNLKRLRRTELHIAVGTPFRLTAEGASQAREVRDAVADEMMYKLAELLPEKYRGAYAFDQPVEYRYLVPAN</sequence>
<dbReference type="PANTHER" id="PTHR10434">
    <property type="entry name" value="1-ACYL-SN-GLYCEROL-3-PHOSPHATE ACYLTRANSFERASE"/>
    <property type="match status" value="1"/>
</dbReference>
<dbReference type="SMART" id="SM00563">
    <property type="entry name" value="PlsC"/>
    <property type="match status" value="1"/>
</dbReference>
<dbReference type="GO" id="GO:0003841">
    <property type="term" value="F:1-acylglycerol-3-phosphate O-acyltransferase activity"/>
    <property type="evidence" value="ECO:0007669"/>
    <property type="project" value="TreeGrafter"/>
</dbReference>
<dbReference type="PANTHER" id="PTHR10434:SF11">
    <property type="entry name" value="1-ACYL-SN-GLYCEROL-3-PHOSPHATE ACYLTRANSFERASE"/>
    <property type="match status" value="1"/>
</dbReference>
<dbReference type="AlphaFoldDB" id="A0A0S7B704"/>
<dbReference type="RefSeq" id="WP_075072407.1">
    <property type="nucleotide sequence ID" value="NZ_DF967972.1"/>
</dbReference>
<reference evidence="4" key="1">
    <citation type="submission" date="2015-07" db="EMBL/GenBank/DDBJ databases">
        <title>Draft Genome Sequences of Anaerolinea thermolimosa IMO-1, Bellilinea caldifistulae GOMI-1, Leptolinea tardivitalis YMTK-2, Levilinea saccharolytica KIBI-1,Longilinea arvoryzae KOME-1, Previously Described as Members of the Anaerolineaceae (Chloroflexi).</title>
        <authorList>
            <person name="Sekiguchi Y."/>
            <person name="Ohashi A."/>
            <person name="Matsuura N."/>
            <person name="Tourlousse M.D."/>
        </authorList>
    </citation>
    <scope>NUCLEOTIDE SEQUENCE [LARGE SCALE GENOMIC DNA]</scope>
    <source>
        <strain evidence="4">KOME-1</strain>
    </source>
</reference>
<dbReference type="InterPro" id="IPR002123">
    <property type="entry name" value="Plipid/glycerol_acylTrfase"/>
</dbReference>
<dbReference type="SUPFAM" id="SSF69593">
    <property type="entry name" value="Glycerol-3-phosphate (1)-acyltransferase"/>
    <property type="match status" value="1"/>
</dbReference>
<dbReference type="EMBL" id="DF967972">
    <property type="protein sequence ID" value="GAP13039.1"/>
    <property type="molecule type" value="Genomic_DNA"/>
</dbReference>
<dbReference type="CDD" id="cd07989">
    <property type="entry name" value="LPLAT_AGPAT-like"/>
    <property type="match status" value="1"/>
</dbReference>
<evidence type="ECO:0000259" key="3">
    <source>
        <dbReference type="SMART" id="SM00563"/>
    </source>
</evidence>
<dbReference type="Proteomes" id="UP000055060">
    <property type="component" value="Unassembled WGS sequence"/>
</dbReference>
<accession>A0A0S7B704</accession>
<proteinExistence type="predicted"/>
<dbReference type="GO" id="GO:0006654">
    <property type="term" value="P:phosphatidic acid biosynthetic process"/>
    <property type="evidence" value="ECO:0007669"/>
    <property type="project" value="TreeGrafter"/>
</dbReference>
<name>A0A0S7B704_9CHLR</name>
<evidence type="ECO:0000313" key="5">
    <source>
        <dbReference type="Proteomes" id="UP000055060"/>
    </source>
</evidence>
<protein>
    <submittedName>
        <fullName evidence="4">1-acyl-sn-glycerol-3-phosphate acyltransferase</fullName>
    </submittedName>
</protein>
<organism evidence="4">
    <name type="scientific">Longilinea arvoryzae</name>
    <dbReference type="NCBI Taxonomy" id="360412"/>
    <lineage>
        <taxon>Bacteria</taxon>
        <taxon>Bacillati</taxon>
        <taxon>Chloroflexota</taxon>
        <taxon>Anaerolineae</taxon>
        <taxon>Anaerolineales</taxon>
        <taxon>Anaerolineaceae</taxon>
        <taxon>Longilinea</taxon>
    </lineage>
</organism>
<keyword evidence="5" id="KW-1185">Reference proteome</keyword>
<evidence type="ECO:0000256" key="2">
    <source>
        <dbReference type="ARBA" id="ARBA00023315"/>
    </source>
</evidence>